<sequence>MRYIFNFPDIGEGLDEGIIAEWHVTKGQQVKSGDPLVLMETDKVVTDIPSPKSGTIVATYGKVGETIHVGSPLVEIEIEGVVGEEAVAEATKKDFVEPSEEPIEEGSFGVVGTIEVAGNKAFLPASEEGVAETPSAEKPQKKALATPVARAMAKEFNVDINSIKGTGPGGRITKEDIHKYVNGAGKPTVQRTEVAHVEDQVTYEPLTQIRKTIAKTMSLSKQNAVHMTVHEEVEISELMRVREKYKVVLAERNIKLTYLAFIVKATALALKQHPALNAQLDLDNNRMVYKHYFNIGIAVDTHEGLVVPVIRNADKLSIAEIAAQISALSEKAKERKLTLDDMKDGTFTITNYGAIGGIFANPVINYPQSGILGVGRLLKKPIVKGDQIAIGNILPLSLAVDHRIVDGGETTRFLLRIMRYLEDPIAMEFE</sequence>
<evidence type="ECO:0000256" key="5">
    <source>
        <dbReference type="ARBA" id="ARBA00022823"/>
    </source>
</evidence>
<evidence type="ECO:0000256" key="6">
    <source>
        <dbReference type="ARBA" id="ARBA00023315"/>
    </source>
</evidence>
<protein>
    <recommendedName>
        <fullName evidence="7">Dihydrolipoamide acetyltransferase component of pyruvate dehydrogenase complex</fullName>
        <ecNumber evidence="7">2.3.1.-</ecNumber>
    </recommendedName>
</protein>
<comment type="cofactor">
    <cofactor evidence="1 7">
        <name>(R)-lipoate</name>
        <dbReference type="ChEBI" id="CHEBI:83088"/>
    </cofactor>
</comment>
<dbReference type="InterPro" id="IPR001078">
    <property type="entry name" value="2-oxoacid_DH_actylTfrase"/>
</dbReference>
<dbReference type="Gene3D" id="4.10.320.10">
    <property type="entry name" value="E3-binding domain"/>
    <property type="match status" value="1"/>
</dbReference>
<evidence type="ECO:0000259" key="9">
    <source>
        <dbReference type="PROSITE" id="PS51826"/>
    </source>
</evidence>
<keyword evidence="11" id="KW-1185">Reference proteome</keyword>
<dbReference type="InterPro" id="IPR004167">
    <property type="entry name" value="PSBD"/>
</dbReference>
<evidence type="ECO:0000256" key="1">
    <source>
        <dbReference type="ARBA" id="ARBA00001938"/>
    </source>
</evidence>
<dbReference type="CDD" id="cd06849">
    <property type="entry name" value="lipoyl_domain"/>
    <property type="match status" value="1"/>
</dbReference>
<evidence type="ECO:0000313" key="10">
    <source>
        <dbReference type="EMBL" id="TCN70162.1"/>
    </source>
</evidence>
<comment type="subunit">
    <text evidence="3">Forms a 24-polypeptide structural core with octahedral symmetry.</text>
</comment>
<feature type="domain" description="Peripheral subunit-binding (PSBD)" evidence="9">
    <location>
        <begin position="144"/>
        <end position="181"/>
    </location>
</feature>
<dbReference type="SUPFAM" id="SSF52777">
    <property type="entry name" value="CoA-dependent acyltransferases"/>
    <property type="match status" value="1"/>
</dbReference>
<dbReference type="PROSITE" id="PS51826">
    <property type="entry name" value="PSBD"/>
    <property type="match status" value="1"/>
</dbReference>
<dbReference type="GO" id="GO:0016407">
    <property type="term" value="F:acetyltransferase activity"/>
    <property type="evidence" value="ECO:0007669"/>
    <property type="project" value="TreeGrafter"/>
</dbReference>
<evidence type="ECO:0000256" key="7">
    <source>
        <dbReference type="RuleBase" id="RU003423"/>
    </source>
</evidence>
<dbReference type="GO" id="GO:0031405">
    <property type="term" value="F:lipoic acid binding"/>
    <property type="evidence" value="ECO:0007669"/>
    <property type="project" value="TreeGrafter"/>
</dbReference>
<keyword evidence="5 7" id="KW-0450">Lipoyl</keyword>
<evidence type="ECO:0000313" key="11">
    <source>
        <dbReference type="Proteomes" id="UP000294830"/>
    </source>
</evidence>
<dbReference type="Proteomes" id="UP000294830">
    <property type="component" value="Unassembled WGS sequence"/>
</dbReference>
<dbReference type="FunFam" id="3.30.559.10:FF:000007">
    <property type="entry name" value="Dihydrolipoamide acetyltransferase component of pyruvate dehydrogenase complex"/>
    <property type="match status" value="1"/>
</dbReference>
<dbReference type="Pfam" id="PF00364">
    <property type="entry name" value="Biotin_lipoyl"/>
    <property type="match status" value="1"/>
</dbReference>
<accession>A0A4R2ERV6</accession>
<dbReference type="InterPro" id="IPR036625">
    <property type="entry name" value="E3-bd_dom_sf"/>
</dbReference>
<comment type="similarity">
    <text evidence="2 7">Belongs to the 2-oxoacid dehydrogenase family.</text>
</comment>
<keyword evidence="6 7" id="KW-0012">Acyltransferase</keyword>
<dbReference type="GO" id="GO:0005737">
    <property type="term" value="C:cytoplasm"/>
    <property type="evidence" value="ECO:0007669"/>
    <property type="project" value="TreeGrafter"/>
</dbReference>
<evidence type="ECO:0000256" key="4">
    <source>
        <dbReference type="ARBA" id="ARBA00022679"/>
    </source>
</evidence>
<feature type="domain" description="Lipoyl-binding" evidence="8">
    <location>
        <begin position="2"/>
        <end position="77"/>
    </location>
</feature>
<keyword evidence="10" id="KW-0670">Pyruvate</keyword>
<proteinExistence type="inferred from homology"/>
<evidence type="ECO:0000259" key="8">
    <source>
        <dbReference type="PROSITE" id="PS50968"/>
    </source>
</evidence>
<organism evidence="10 11">
    <name type="scientific">Acetobacteroides hydrogenigenes</name>
    <dbReference type="NCBI Taxonomy" id="979970"/>
    <lineage>
        <taxon>Bacteria</taxon>
        <taxon>Pseudomonadati</taxon>
        <taxon>Bacteroidota</taxon>
        <taxon>Bacteroidia</taxon>
        <taxon>Bacteroidales</taxon>
        <taxon>Rikenellaceae</taxon>
        <taxon>Acetobacteroides</taxon>
    </lineage>
</organism>
<dbReference type="Pfam" id="PF02817">
    <property type="entry name" value="E3_binding"/>
    <property type="match status" value="1"/>
</dbReference>
<dbReference type="Pfam" id="PF00198">
    <property type="entry name" value="2-oxoacid_dh"/>
    <property type="match status" value="1"/>
</dbReference>
<dbReference type="PROSITE" id="PS00189">
    <property type="entry name" value="LIPOYL"/>
    <property type="match status" value="1"/>
</dbReference>
<dbReference type="EMBL" id="SLWB01000004">
    <property type="protein sequence ID" value="TCN70162.1"/>
    <property type="molecule type" value="Genomic_DNA"/>
</dbReference>
<reference evidence="10 11" key="1">
    <citation type="submission" date="2019-03" db="EMBL/GenBank/DDBJ databases">
        <title>Genomic Encyclopedia of Archaeal and Bacterial Type Strains, Phase II (KMG-II): from individual species to whole genera.</title>
        <authorList>
            <person name="Goeker M."/>
        </authorList>
    </citation>
    <scope>NUCLEOTIDE SEQUENCE [LARGE SCALE GENOMIC DNA]</scope>
    <source>
        <strain evidence="10 11">RL-C</strain>
    </source>
</reference>
<dbReference type="Gene3D" id="3.30.559.10">
    <property type="entry name" value="Chloramphenicol acetyltransferase-like domain"/>
    <property type="match status" value="1"/>
</dbReference>
<dbReference type="Gene3D" id="2.40.50.100">
    <property type="match status" value="1"/>
</dbReference>
<evidence type="ECO:0000256" key="2">
    <source>
        <dbReference type="ARBA" id="ARBA00007317"/>
    </source>
</evidence>
<dbReference type="PROSITE" id="PS50968">
    <property type="entry name" value="BIOTINYL_LIPOYL"/>
    <property type="match status" value="1"/>
</dbReference>
<name>A0A4R2ERV6_9BACT</name>
<dbReference type="SUPFAM" id="SSF51230">
    <property type="entry name" value="Single hybrid motif"/>
    <property type="match status" value="1"/>
</dbReference>
<evidence type="ECO:0000256" key="3">
    <source>
        <dbReference type="ARBA" id="ARBA00011484"/>
    </source>
</evidence>
<gene>
    <name evidence="10" type="ORF">CLV25_104117</name>
</gene>
<dbReference type="SUPFAM" id="SSF47005">
    <property type="entry name" value="Peripheral subunit-binding domain of 2-oxo acid dehydrogenase complex"/>
    <property type="match status" value="1"/>
</dbReference>
<dbReference type="InterPro" id="IPR050743">
    <property type="entry name" value="2-oxoacid_DH_E2_comp"/>
</dbReference>
<dbReference type="InterPro" id="IPR000089">
    <property type="entry name" value="Biotin_lipoyl"/>
</dbReference>
<keyword evidence="4 7" id="KW-0808">Transferase</keyword>
<dbReference type="InterPro" id="IPR011053">
    <property type="entry name" value="Single_hybrid_motif"/>
</dbReference>
<dbReference type="InterPro" id="IPR023213">
    <property type="entry name" value="CAT-like_dom_sf"/>
</dbReference>
<dbReference type="PANTHER" id="PTHR43178:SF5">
    <property type="entry name" value="LIPOAMIDE ACYLTRANSFERASE COMPONENT OF BRANCHED-CHAIN ALPHA-KETO ACID DEHYDROGENASE COMPLEX, MITOCHONDRIAL"/>
    <property type="match status" value="1"/>
</dbReference>
<dbReference type="AlphaFoldDB" id="A0A4R2ERV6"/>
<dbReference type="InterPro" id="IPR003016">
    <property type="entry name" value="2-oxoA_DH_lipoyl-BS"/>
</dbReference>
<dbReference type="EC" id="2.3.1.-" evidence="7"/>
<dbReference type="RefSeq" id="WP_131838719.1">
    <property type="nucleotide sequence ID" value="NZ_SLWB01000004.1"/>
</dbReference>
<dbReference type="PANTHER" id="PTHR43178">
    <property type="entry name" value="DIHYDROLIPOAMIDE ACETYLTRANSFERASE COMPONENT OF PYRUVATE DEHYDROGENASE COMPLEX"/>
    <property type="match status" value="1"/>
</dbReference>
<dbReference type="OrthoDB" id="9805770at2"/>
<comment type="caution">
    <text evidence="10">The sequence shown here is derived from an EMBL/GenBank/DDBJ whole genome shotgun (WGS) entry which is preliminary data.</text>
</comment>